<feature type="region of interest" description="Disordered" evidence="1">
    <location>
        <begin position="259"/>
        <end position="316"/>
    </location>
</feature>
<feature type="domain" description="DUF4806" evidence="2">
    <location>
        <begin position="125"/>
        <end position="211"/>
    </location>
</feature>
<gene>
    <name evidence="3" type="ORF">AaeL_AAEL017242</name>
</gene>
<accession>J9HZT8</accession>
<dbReference type="VEuPathDB" id="VectorBase:AAEL020632"/>
<organism evidence="3 4">
    <name type="scientific">Aedes aegypti</name>
    <name type="common">Yellowfever mosquito</name>
    <name type="synonym">Culex aegypti</name>
    <dbReference type="NCBI Taxonomy" id="7159"/>
    <lineage>
        <taxon>Eukaryota</taxon>
        <taxon>Metazoa</taxon>
        <taxon>Ecdysozoa</taxon>
        <taxon>Arthropoda</taxon>
        <taxon>Hexapoda</taxon>
        <taxon>Insecta</taxon>
        <taxon>Pterygota</taxon>
        <taxon>Neoptera</taxon>
        <taxon>Endopterygota</taxon>
        <taxon>Diptera</taxon>
        <taxon>Nematocera</taxon>
        <taxon>Culicoidea</taxon>
        <taxon>Culicidae</taxon>
        <taxon>Culicinae</taxon>
        <taxon>Aedini</taxon>
        <taxon>Aedes</taxon>
        <taxon>Stegomyia</taxon>
    </lineage>
</organism>
<dbReference type="AlphaFoldDB" id="J9HZT8"/>
<reference evidence="3" key="1">
    <citation type="submission" date="2005-10" db="EMBL/GenBank/DDBJ databases">
        <authorList>
            <person name="Loftus B.J."/>
            <person name="Nene V.M."/>
            <person name="Hannick L.I."/>
            <person name="Bidwell S."/>
            <person name="Haas B."/>
            <person name="Amedeo P."/>
            <person name="Orvis J."/>
            <person name="Wortman J.R."/>
            <person name="White O.R."/>
            <person name="Salzberg S."/>
            <person name="Shumway M."/>
            <person name="Koo H."/>
            <person name="Zhao Y."/>
            <person name="Holmes M."/>
            <person name="Miller J."/>
            <person name="Schatz M."/>
            <person name="Pop M."/>
            <person name="Pai G."/>
            <person name="Utterback T."/>
            <person name="Rogers Y.-H."/>
            <person name="Kravitz S."/>
            <person name="Fraser C.M."/>
        </authorList>
    </citation>
    <scope>NUCLEOTIDE SEQUENCE</scope>
    <source>
        <strain evidence="3">Liverpool</strain>
    </source>
</reference>
<reference evidence="3" key="2">
    <citation type="journal article" date="2007" name="Science">
        <title>Genome sequence of Aedes aegypti, a major arbovirus vector.</title>
        <authorList>
            <person name="Nene V."/>
            <person name="Wortman J.R."/>
            <person name="Lawson D."/>
            <person name="Haas B."/>
            <person name="Kodira C."/>
            <person name="Tu Z.J."/>
            <person name="Loftus B."/>
            <person name="Xi Z."/>
            <person name="Megy K."/>
            <person name="Grabherr M."/>
            <person name="Ren Q."/>
            <person name="Zdobnov E.M."/>
            <person name="Lobo N.F."/>
            <person name="Campbell K.S."/>
            <person name="Brown S.E."/>
            <person name="Bonaldo M.F."/>
            <person name="Zhu J."/>
            <person name="Sinkins S.P."/>
            <person name="Hogenkamp D.G."/>
            <person name="Amedeo P."/>
            <person name="Arensburger P."/>
            <person name="Atkinson P.W."/>
            <person name="Bidwell S."/>
            <person name="Biedler J."/>
            <person name="Birney E."/>
            <person name="Bruggner R.V."/>
            <person name="Costas J."/>
            <person name="Coy M.R."/>
            <person name="Crabtree J."/>
            <person name="Crawford M."/>
            <person name="Debruyn B."/>
            <person name="Decaprio D."/>
            <person name="Eiglmeier K."/>
            <person name="Eisenstadt E."/>
            <person name="El-Dorry H."/>
            <person name="Gelbart W.M."/>
            <person name="Gomes S.L."/>
            <person name="Hammond M."/>
            <person name="Hannick L.I."/>
            <person name="Hogan J.R."/>
            <person name="Holmes M.H."/>
            <person name="Jaffe D."/>
            <person name="Johnston J.S."/>
            <person name="Kennedy R.C."/>
            <person name="Koo H."/>
            <person name="Kravitz S."/>
            <person name="Kriventseva E.V."/>
            <person name="Kulp D."/>
            <person name="Labutti K."/>
            <person name="Lee E."/>
            <person name="Li S."/>
            <person name="Lovin D.D."/>
            <person name="Mao C."/>
            <person name="Mauceli E."/>
            <person name="Menck C.F."/>
            <person name="Miller J.R."/>
            <person name="Montgomery P."/>
            <person name="Mori A."/>
            <person name="Nascimento A.L."/>
            <person name="Naveira H.F."/>
            <person name="Nusbaum C."/>
            <person name="O'leary S."/>
            <person name="Orvis J."/>
            <person name="Pertea M."/>
            <person name="Quesneville H."/>
            <person name="Reidenbach K.R."/>
            <person name="Rogers Y.H."/>
            <person name="Roth C.W."/>
            <person name="Schneider J.R."/>
            <person name="Schatz M."/>
            <person name="Shumway M."/>
            <person name="Stanke M."/>
            <person name="Stinson E.O."/>
            <person name="Tubio J.M."/>
            <person name="Vanzee J.P."/>
            <person name="Verjovski-Almeida S."/>
            <person name="Werner D."/>
            <person name="White O."/>
            <person name="Wyder S."/>
            <person name="Zeng Q."/>
            <person name="Zhao Q."/>
            <person name="Zhao Y."/>
            <person name="Hill C.A."/>
            <person name="Raikhel A.S."/>
            <person name="Soares M.B."/>
            <person name="Knudson D.L."/>
            <person name="Lee N.H."/>
            <person name="Galagan J."/>
            <person name="Salzberg S.L."/>
            <person name="Paulsen I.T."/>
            <person name="Dimopoulos G."/>
            <person name="Collins F.H."/>
            <person name="Birren B."/>
            <person name="Fraser-Liggett C.M."/>
            <person name="Severson D.W."/>
        </authorList>
    </citation>
    <scope>NUCLEOTIDE SEQUENCE [LARGE SCALE GENOMIC DNA]</scope>
    <source>
        <strain evidence="3">Liverpool</strain>
    </source>
</reference>
<dbReference type="PhylomeDB" id="J9HZT8"/>
<dbReference type="EMBL" id="CH477931">
    <property type="protein sequence ID" value="EJY58000.1"/>
    <property type="molecule type" value="Genomic_DNA"/>
</dbReference>
<dbReference type="InterPro" id="IPR032071">
    <property type="entry name" value="DUF4806"/>
</dbReference>
<dbReference type="Pfam" id="PF16064">
    <property type="entry name" value="DUF4806"/>
    <property type="match status" value="1"/>
</dbReference>
<evidence type="ECO:0000259" key="2">
    <source>
        <dbReference type="Pfam" id="PF16064"/>
    </source>
</evidence>
<dbReference type="Proteomes" id="UP000682892">
    <property type="component" value="Unassembled WGS sequence"/>
</dbReference>
<dbReference type="eggNOG" id="ENOG502TB01">
    <property type="taxonomic scope" value="Eukaryota"/>
</dbReference>
<protein>
    <submittedName>
        <fullName evidence="3">AAEL017242-PA</fullName>
    </submittedName>
</protein>
<feature type="compositionally biased region" description="Polar residues" evidence="1">
    <location>
        <begin position="287"/>
        <end position="299"/>
    </location>
</feature>
<name>J9HZT8_AEDAE</name>
<proteinExistence type="predicted"/>
<dbReference type="PaxDb" id="7159-AAEL017242-PA"/>
<reference evidence="3" key="3">
    <citation type="submission" date="2012-09" db="EMBL/GenBank/DDBJ databases">
        <authorList>
            <consortium name="VectorBase"/>
        </authorList>
    </citation>
    <scope>NUCLEOTIDE SEQUENCE</scope>
    <source>
        <strain evidence="3">Liverpool</strain>
    </source>
</reference>
<evidence type="ECO:0000313" key="4">
    <source>
        <dbReference type="Proteomes" id="UP000682892"/>
    </source>
</evidence>
<evidence type="ECO:0000256" key="1">
    <source>
        <dbReference type="SAM" id="MobiDB-lite"/>
    </source>
</evidence>
<feature type="region of interest" description="Disordered" evidence="1">
    <location>
        <begin position="37"/>
        <end position="57"/>
    </location>
</feature>
<dbReference type="HOGENOM" id="CLU_531245_0_0_1"/>
<sequence>MAQQPNIFGGIDGRQYIALDNGCYMEVVGDQYDPLVKDSVSHDDNPEFEPVHASATATNTDSDLSKILVELQKLNARFDGMEQRVDQLVSFAASMDKFMSMKNSSTIISKTRPEPEDFEEIRELLPIMSEEEMQMLEQKLKNKQFADKLFRFFHTEYNLNGKRDGKSFFKTIVRRMVAPTLLQPFSWTGGSRKTPDNIAFTPNRSFRDTFQCLVQFVQRVVFAADMDHTSEQTDSCFSLFLRQKKVEIERFLSDNSARRAAGSRTRKSKESRSCDKATEERELEDTTGPNTFIQETTSDGHCMDHDLSSGEDGDFE</sequence>
<evidence type="ECO:0000313" key="3">
    <source>
        <dbReference type="EMBL" id="EJY58000.1"/>
    </source>
</evidence>
<feature type="compositionally biased region" description="Basic and acidic residues" evidence="1">
    <location>
        <begin position="268"/>
        <end position="280"/>
    </location>
</feature>